<sequence length="85" mass="9207">MLVQIRYFASVREIVGVSQETHDLPEAVLTVGQARDWLRAQGGRYALALAAEKPLRMACNQLMCDGDTALQPGCEVAFFPPVTGG</sequence>
<keyword evidence="1" id="KW-0547">Nucleotide-binding</keyword>
<dbReference type="GO" id="GO:0006777">
    <property type="term" value="P:Mo-molybdopterin cofactor biosynthetic process"/>
    <property type="evidence" value="ECO:0007669"/>
    <property type="project" value="InterPro"/>
</dbReference>
<proteinExistence type="inferred from homology"/>
<protein>
    <recommendedName>
        <fullName evidence="3">Molybdopterin synthase sulfur carrier subunit</fullName>
    </recommendedName>
</protein>
<evidence type="ECO:0000256" key="2">
    <source>
        <dbReference type="ARBA" id="ARBA00024200"/>
    </source>
</evidence>
<dbReference type="PANTHER" id="PTHR33359">
    <property type="entry name" value="MOLYBDOPTERIN SYNTHASE SULFUR CARRIER SUBUNIT"/>
    <property type="match status" value="1"/>
</dbReference>
<evidence type="ECO:0000256" key="1">
    <source>
        <dbReference type="ARBA" id="ARBA00022741"/>
    </source>
</evidence>
<organism evidence="4">
    <name type="scientific">Thiomonas intermedia (strain K12)</name>
    <name type="common">Thiobacillus intermedius</name>
    <dbReference type="NCBI Taxonomy" id="75379"/>
    <lineage>
        <taxon>Bacteria</taxon>
        <taxon>Pseudomonadati</taxon>
        <taxon>Pseudomonadota</taxon>
        <taxon>Betaproteobacteria</taxon>
        <taxon>Burkholderiales</taxon>
        <taxon>Thiomonas</taxon>
    </lineage>
</organism>
<gene>
    <name evidence="4" type="ordered locus">Tint_2108</name>
</gene>
<evidence type="ECO:0000256" key="3">
    <source>
        <dbReference type="ARBA" id="ARBA00024247"/>
    </source>
</evidence>
<dbReference type="KEGG" id="tin:Tint_2108"/>
<dbReference type="NCBIfam" id="TIGR01682">
    <property type="entry name" value="moaD"/>
    <property type="match status" value="1"/>
</dbReference>
<dbReference type="InterPro" id="IPR003749">
    <property type="entry name" value="ThiS/MoaD-like"/>
</dbReference>
<evidence type="ECO:0000313" key="4">
    <source>
        <dbReference type="EMBL" id="ADG31459.1"/>
    </source>
</evidence>
<dbReference type="CDD" id="cd00754">
    <property type="entry name" value="Ubl_MoaD"/>
    <property type="match status" value="1"/>
</dbReference>
<accession>D5X3A1</accession>
<dbReference type="Pfam" id="PF02597">
    <property type="entry name" value="ThiS"/>
    <property type="match status" value="1"/>
</dbReference>
<dbReference type="BioCyc" id="TINT75379:TINT_RS10525-MONOMER"/>
<dbReference type="GO" id="GO:1990133">
    <property type="term" value="C:molybdopterin adenylyltransferase complex"/>
    <property type="evidence" value="ECO:0007669"/>
    <property type="project" value="TreeGrafter"/>
</dbReference>
<comment type="similarity">
    <text evidence="2">Belongs to the MoaD family.</text>
</comment>
<reference evidence="4" key="1">
    <citation type="submission" date="2010-04" db="EMBL/GenBank/DDBJ databases">
        <title>Complete sequence of Thiomonas intermedia K12.</title>
        <authorList>
            <consortium name="US DOE Joint Genome Institute"/>
            <person name="Lucas S."/>
            <person name="Copeland A."/>
            <person name="Lapidus A."/>
            <person name="Cheng J.-F."/>
            <person name="Bruce D."/>
            <person name="Goodwin L."/>
            <person name="Pitluck S."/>
            <person name="Davenport K."/>
            <person name="Detter J.C."/>
            <person name="Han C."/>
            <person name="Tapia R."/>
            <person name="Land M."/>
            <person name="Hauser L."/>
            <person name="Kyrpides N."/>
            <person name="Ovchinnikova G."/>
            <person name="Kerfeld C.A."/>
            <person name="Cannon G.C."/>
            <person name="Heinhorst S."/>
            <person name="Woyke T."/>
        </authorList>
    </citation>
    <scope>NUCLEOTIDE SEQUENCE [LARGE SCALE GENOMIC DNA]</scope>
    <source>
        <strain evidence="4">K12</strain>
    </source>
</reference>
<dbReference type="eggNOG" id="COG1977">
    <property type="taxonomic scope" value="Bacteria"/>
</dbReference>
<dbReference type="GO" id="GO:0000166">
    <property type="term" value="F:nucleotide binding"/>
    <property type="evidence" value="ECO:0007669"/>
    <property type="project" value="UniProtKB-KW"/>
</dbReference>
<dbReference type="SUPFAM" id="SSF54285">
    <property type="entry name" value="MoaD/ThiS"/>
    <property type="match status" value="1"/>
</dbReference>
<dbReference type="Gene3D" id="3.10.20.30">
    <property type="match status" value="1"/>
</dbReference>
<dbReference type="InterPro" id="IPR044672">
    <property type="entry name" value="MOCS2A"/>
</dbReference>
<dbReference type="AlphaFoldDB" id="D5X3A1"/>
<name>D5X3A1_THIK1</name>
<dbReference type="PANTHER" id="PTHR33359:SF1">
    <property type="entry name" value="MOLYBDOPTERIN SYNTHASE SULFUR CARRIER SUBUNIT"/>
    <property type="match status" value="1"/>
</dbReference>
<dbReference type="EMBL" id="CP002021">
    <property type="protein sequence ID" value="ADG31459.1"/>
    <property type="molecule type" value="Genomic_DNA"/>
</dbReference>
<dbReference type="STRING" id="75379.Tint_2108"/>
<dbReference type="InterPro" id="IPR016155">
    <property type="entry name" value="Mopterin_synth/thiamin_S_b"/>
</dbReference>
<dbReference type="HOGENOM" id="CLU_114601_4_0_4"/>
<dbReference type="InterPro" id="IPR012675">
    <property type="entry name" value="Beta-grasp_dom_sf"/>
</dbReference>